<dbReference type="Proteomes" id="UP000324917">
    <property type="component" value="Unassembled WGS sequence"/>
</dbReference>
<dbReference type="EMBL" id="BHVP01000054">
    <property type="protein sequence ID" value="GCA75938.1"/>
    <property type="molecule type" value="Genomic_DNA"/>
</dbReference>
<reference evidence="1 2" key="1">
    <citation type="submission" date="2018-09" db="EMBL/GenBank/DDBJ databases">
        <title>Evolutionary history of phycoerythrin pigmentation in the water bloom-forming cyanobacterium Microcystis aeruginosa.</title>
        <authorList>
            <person name="Tanabe Y."/>
            <person name="Tanabe Y."/>
            <person name="Yamaguchi H."/>
        </authorList>
    </citation>
    <scope>NUCLEOTIDE SEQUENCE [LARGE SCALE GENOMIC DNA]</scope>
    <source>
        <strain evidence="1 2">NIES-2520</strain>
    </source>
</reference>
<accession>A0A5A5RLR7</accession>
<gene>
    <name evidence="1" type="ORF">MiTe_02775</name>
</gene>
<organism evidence="1 2">
    <name type="scientific">Microcystis aeruginosa NIES-2520</name>
    <dbReference type="NCBI Taxonomy" id="2303982"/>
    <lineage>
        <taxon>Bacteria</taxon>
        <taxon>Bacillati</taxon>
        <taxon>Cyanobacteriota</taxon>
        <taxon>Cyanophyceae</taxon>
        <taxon>Oscillatoriophycideae</taxon>
        <taxon>Chroococcales</taxon>
        <taxon>Microcystaceae</taxon>
        <taxon>Microcystis</taxon>
    </lineage>
</organism>
<name>A0A5A5RLR7_MICAE</name>
<evidence type="ECO:0000313" key="2">
    <source>
        <dbReference type="Proteomes" id="UP000324917"/>
    </source>
</evidence>
<evidence type="ECO:0000313" key="1">
    <source>
        <dbReference type="EMBL" id="GCA75938.1"/>
    </source>
</evidence>
<sequence length="42" mass="4666">MKITYFQDTDTLYLGFAEKVFRGGRVWGVGCGVLPILRGSIT</sequence>
<protein>
    <submittedName>
        <fullName evidence="1">Uncharacterized protein</fullName>
    </submittedName>
</protein>
<proteinExistence type="predicted"/>
<comment type="caution">
    <text evidence="1">The sequence shown here is derived from an EMBL/GenBank/DDBJ whole genome shotgun (WGS) entry which is preliminary data.</text>
</comment>
<dbReference type="AlphaFoldDB" id="A0A5A5RLR7"/>